<dbReference type="InterPro" id="IPR046341">
    <property type="entry name" value="SET_dom_sf"/>
</dbReference>
<dbReference type="InterPro" id="IPR053209">
    <property type="entry name" value="Gramillin-biosynth_MTr"/>
</dbReference>
<dbReference type="PANTHER" id="PTHR47643">
    <property type="entry name" value="TPR DOMAIN PROTEIN (AFU_ORTHOLOGUE AFUA_5G12710)"/>
    <property type="match status" value="1"/>
</dbReference>
<dbReference type="SUPFAM" id="SSF82199">
    <property type="entry name" value="SET domain"/>
    <property type="match status" value="1"/>
</dbReference>
<evidence type="ECO:0000313" key="1">
    <source>
        <dbReference type="Proteomes" id="UP000887574"/>
    </source>
</evidence>
<dbReference type="AlphaFoldDB" id="A0A915EHV4"/>
<accession>A0A915EHV4</accession>
<dbReference type="PANTHER" id="PTHR47643:SF2">
    <property type="entry name" value="TPR DOMAIN PROTEIN (AFU_ORTHOLOGUE AFUA_5G12710)"/>
    <property type="match status" value="1"/>
</dbReference>
<dbReference type="Proteomes" id="UP000887574">
    <property type="component" value="Unplaced"/>
</dbReference>
<organism evidence="1 2">
    <name type="scientific">Ditylenchus dipsaci</name>
    <dbReference type="NCBI Taxonomy" id="166011"/>
    <lineage>
        <taxon>Eukaryota</taxon>
        <taxon>Metazoa</taxon>
        <taxon>Ecdysozoa</taxon>
        <taxon>Nematoda</taxon>
        <taxon>Chromadorea</taxon>
        <taxon>Rhabditida</taxon>
        <taxon>Tylenchina</taxon>
        <taxon>Tylenchomorpha</taxon>
        <taxon>Sphaerularioidea</taxon>
        <taxon>Anguinidae</taxon>
        <taxon>Anguininae</taxon>
        <taxon>Ditylenchus</taxon>
    </lineage>
</organism>
<evidence type="ECO:0000313" key="2">
    <source>
        <dbReference type="WBParaSite" id="jg6500"/>
    </source>
</evidence>
<name>A0A915EHV4_9BILA</name>
<dbReference type="WBParaSite" id="jg6500">
    <property type="protein sequence ID" value="jg6500"/>
    <property type="gene ID" value="jg6500"/>
</dbReference>
<protein>
    <submittedName>
        <fullName evidence="2">Uncharacterized protein</fullName>
    </submittedName>
</protein>
<reference evidence="2" key="1">
    <citation type="submission" date="2022-11" db="UniProtKB">
        <authorList>
            <consortium name="WormBaseParasite"/>
        </authorList>
    </citation>
    <scope>IDENTIFICATION</scope>
</reference>
<keyword evidence="1" id="KW-1185">Reference proteome</keyword>
<proteinExistence type="predicted"/>
<sequence>MHDYQKAQRHFQIYLQEFPGPESEASAELARVAKRLEEEAGQLDISFLYDAENEGKILRLDIADYNTPVAIADIPGKGKGLVATLDVEPGTLLMVSKAFAVTYPAKEQILVHRKKQGVESVYGGTWIRNMIKVVETLRKIHTEQRSCILCMQMS</sequence>